<gene>
    <name evidence="1" type="ORF">L195_g049805</name>
</gene>
<reference evidence="1 2" key="1">
    <citation type="journal article" date="2014" name="Am. J. Bot.">
        <title>Genome assembly and annotation for red clover (Trifolium pratense; Fabaceae).</title>
        <authorList>
            <person name="Istvanek J."/>
            <person name="Jaros M."/>
            <person name="Krenek A."/>
            <person name="Repkova J."/>
        </authorList>
    </citation>
    <scope>NUCLEOTIDE SEQUENCE [LARGE SCALE GENOMIC DNA]</scope>
    <source>
        <strain evidence="2">cv. Tatra</strain>
        <tissue evidence="1">Young leaves</tissue>
    </source>
</reference>
<proteinExistence type="predicted"/>
<dbReference type="AlphaFoldDB" id="A0A2K3JQH8"/>
<comment type="caution">
    <text evidence="1">The sequence shown here is derived from an EMBL/GenBank/DDBJ whole genome shotgun (WGS) entry which is preliminary data.</text>
</comment>
<accession>A0A2K3JQH8</accession>
<sequence>MASSDQSIVVIALWHNGHRYIELNQQENGFFNFFCNLCHHSSNTVMDLTAHMKEKVHKDNIFKAKNTVLRQQRFPFFDGISLFGHSTINKFPPFHPIFDNISHEVSSFFKNISPVELQQRIDDCSLTVLNSLVTDPDLMVDAFDYGYPEPIIDEGCSRLQIYTEPEIKKE</sequence>
<dbReference type="Proteomes" id="UP000236291">
    <property type="component" value="Unassembled WGS sequence"/>
</dbReference>
<evidence type="ECO:0000313" key="1">
    <source>
        <dbReference type="EMBL" id="PNX56291.1"/>
    </source>
</evidence>
<protein>
    <submittedName>
        <fullName evidence="1">Uncharacterized protein</fullName>
    </submittedName>
</protein>
<organism evidence="1 2">
    <name type="scientific">Trifolium pratense</name>
    <name type="common">Red clover</name>
    <dbReference type="NCBI Taxonomy" id="57577"/>
    <lineage>
        <taxon>Eukaryota</taxon>
        <taxon>Viridiplantae</taxon>
        <taxon>Streptophyta</taxon>
        <taxon>Embryophyta</taxon>
        <taxon>Tracheophyta</taxon>
        <taxon>Spermatophyta</taxon>
        <taxon>Magnoliopsida</taxon>
        <taxon>eudicotyledons</taxon>
        <taxon>Gunneridae</taxon>
        <taxon>Pentapetalae</taxon>
        <taxon>rosids</taxon>
        <taxon>fabids</taxon>
        <taxon>Fabales</taxon>
        <taxon>Fabaceae</taxon>
        <taxon>Papilionoideae</taxon>
        <taxon>50 kb inversion clade</taxon>
        <taxon>NPAAA clade</taxon>
        <taxon>Hologalegina</taxon>
        <taxon>IRL clade</taxon>
        <taxon>Trifolieae</taxon>
        <taxon>Trifolium</taxon>
    </lineage>
</organism>
<reference evidence="1 2" key="2">
    <citation type="journal article" date="2017" name="Front. Plant Sci.">
        <title>Gene Classification and Mining of Molecular Markers Useful in Red Clover (Trifolium pratense) Breeding.</title>
        <authorList>
            <person name="Istvanek J."/>
            <person name="Dluhosova J."/>
            <person name="Dluhos P."/>
            <person name="Patkova L."/>
            <person name="Nedelnik J."/>
            <person name="Repkova J."/>
        </authorList>
    </citation>
    <scope>NUCLEOTIDE SEQUENCE [LARGE SCALE GENOMIC DNA]</scope>
    <source>
        <strain evidence="2">cv. Tatra</strain>
        <tissue evidence="1">Young leaves</tissue>
    </source>
</reference>
<evidence type="ECO:0000313" key="2">
    <source>
        <dbReference type="Proteomes" id="UP000236291"/>
    </source>
</evidence>
<dbReference type="ExpressionAtlas" id="A0A2K3JQH8">
    <property type="expression patterns" value="baseline"/>
</dbReference>
<dbReference type="EMBL" id="ASHM01074236">
    <property type="protein sequence ID" value="PNX56291.1"/>
    <property type="molecule type" value="Genomic_DNA"/>
</dbReference>
<name>A0A2K3JQH8_TRIPR</name>